<evidence type="ECO:0000313" key="2">
    <source>
        <dbReference type="EMBL" id="KAK7477735.1"/>
    </source>
</evidence>
<organism evidence="2 3">
    <name type="scientific">Batillaria attramentaria</name>
    <dbReference type="NCBI Taxonomy" id="370345"/>
    <lineage>
        <taxon>Eukaryota</taxon>
        <taxon>Metazoa</taxon>
        <taxon>Spiralia</taxon>
        <taxon>Lophotrochozoa</taxon>
        <taxon>Mollusca</taxon>
        <taxon>Gastropoda</taxon>
        <taxon>Caenogastropoda</taxon>
        <taxon>Sorbeoconcha</taxon>
        <taxon>Cerithioidea</taxon>
        <taxon>Batillariidae</taxon>
        <taxon>Batillaria</taxon>
    </lineage>
</organism>
<keyword evidence="3" id="KW-1185">Reference proteome</keyword>
<dbReference type="AlphaFoldDB" id="A0ABD0JSS8"/>
<evidence type="ECO:0000256" key="1">
    <source>
        <dbReference type="SAM" id="MobiDB-lite"/>
    </source>
</evidence>
<feature type="region of interest" description="Disordered" evidence="1">
    <location>
        <begin position="157"/>
        <end position="178"/>
    </location>
</feature>
<comment type="caution">
    <text evidence="2">The sequence shown here is derived from an EMBL/GenBank/DDBJ whole genome shotgun (WGS) entry which is preliminary data.</text>
</comment>
<accession>A0ABD0JSS8</accession>
<dbReference type="Proteomes" id="UP001519460">
    <property type="component" value="Unassembled WGS sequence"/>
</dbReference>
<gene>
    <name evidence="2" type="ORF">BaRGS_00031023</name>
</gene>
<proteinExistence type="predicted"/>
<sequence>MLLIAISVAVWGDRAPSAAVPKIQTNWKTIVGWKAMNAILGATGREMNSYFKTSELLRRAYKMVPPATAENLLPMTGTVRNLAHAVFVQEKYSEYSLLEIHETIKCNGNYRRLLTGVFELNRSTYLLTYQSDTDGAPFRSLGMGDSGCMNVRTSDSAGGLTLNKPPGACGAPPESKHT</sequence>
<dbReference type="EMBL" id="JACVVK020000342">
    <property type="protein sequence ID" value="KAK7477735.1"/>
    <property type="molecule type" value="Genomic_DNA"/>
</dbReference>
<evidence type="ECO:0000313" key="3">
    <source>
        <dbReference type="Proteomes" id="UP001519460"/>
    </source>
</evidence>
<name>A0ABD0JSS8_9CAEN</name>
<protein>
    <submittedName>
        <fullName evidence="2">Uncharacterized protein</fullName>
    </submittedName>
</protein>
<reference evidence="2 3" key="1">
    <citation type="journal article" date="2023" name="Sci. Data">
        <title>Genome assembly of the Korean intertidal mud-creeper Batillaria attramentaria.</title>
        <authorList>
            <person name="Patra A.K."/>
            <person name="Ho P.T."/>
            <person name="Jun S."/>
            <person name="Lee S.J."/>
            <person name="Kim Y."/>
            <person name="Won Y.J."/>
        </authorList>
    </citation>
    <scope>NUCLEOTIDE SEQUENCE [LARGE SCALE GENOMIC DNA]</scope>
    <source>
        <strain evidence="2">Wonlab-2016</strain>
    </source>
</reference>